<proteinExistence type="predicted"/>
<reference evidence="2 3" key="1">
    <citation type="submission" date="2016-10" db="EMBL/GenBank/DDBJ databases">
        <authorList>
            <person name="de Groot N.N."/>
        </authorList>
    </citation>
    <scope>NUCLEOTIDE SEQUENCE [LARGE SCALE GENOMIC DNA]</scope>
    <source>
        <strain evidence="2 3">DSM 23995</strain>
    </source>
</reference>
<evidence type="ECO:0000313" key="3">
    <source>
        <dbReference type="Proteomes" id="UP000199516"/>
    </source>
</evidence>
<dbReference type="InterPro" id="IPR004360">
    <property type="entry name" value="Glyas_Fos-R_dOase_dom"/>
</dbReference>
<dbReference type="InterPro" id="IPR052537">
    <property type="entry name" value="Extradiol_RC_dioxygenase"/>
</dbReference>
<dbReference type="Gene3D" id="3.10.180.10">
    <property type="entry name" value="2,3-Dihydroxybiphenyl 1,2-Dioxygenase, domain 1"/>
    <property type="match status" value="2"/>
</dbReference>
<feature type="domain" description="VOC" evidence="1">
    <location>
        <begin position="152"/>
        <end position="269"/>
    </location>
</feature>
<feature type="domain" description="VOC" evidence="1">
    <location>
        <begin position="7"/>
        <end position="131"/>
    </location>
</feature>
<dbReference type="Proteomes" id="UP000199516">
    <property type="component" value="Unassembled WGS sequence"/>
</dbReference>
<dbReference type="STRING" id="930128.SAMN05192532_102461"/>
<dbReference type="AlphaFoldDB" id="A0A1I2BTE1"/>
<dbReference type="CDD" id="cd08346">
    <property type="entry name" value="PcpA_N_like"/>
    <property type="match status" value="1"/>
</dbReference>
<evidence type="ECO:0000313" key="2">
    <source>
        <dbReference type="EMBL" id="SFE58633.1"/>
    </source>
</evidence>
<dbReference type="RefSeq" id="WP_091659052.1">
    <property type="nucleotide sequence ID" value="NZ_FONT01000002.1"/>
</dbReference>
<dbReference type="InterPro" id="IPR029068">
    <property type="entry name" value="Glyas_Bleomycin-R_OHBP_Dase"/>
</dbReference>
<keyword evidence="3" id="KW-1185">Reference proteome</keyword>
<evidence type="ECO:0000259" key="1">
    <source>
        <dbReference type="PROSITE" id="PS51819"/>
    </source>
</evidence>
<dbReference type="CDD" id="cd08347">
    <property type="entry name" value="PcpA_C_like"/>
    <property type="match status" value="1"/>
</dbReference>
<dbReference type="PANTHER" id="PTHR36110">
    <property type="entry name" value="RING-CLEAVING DIOXYGENASE MHQE-RELATED"/>
    <property type="match status" value="1"/>
</dbReference>
<accession>A0A1I2BTE1</accession>
<name>A0A1I2BTE1_9BACI</name>
<dbReference type="PANTHER" id="PTHR36110:SF2">
    <property type="entry name" value="RING-CLEAVING DIOXYGENASE MHQE-RELATED"/>
    <property type="match status" value="1"/>
</dbReference>
<organism evidence="2 3">
    <name type="scientific">Alteribacillus iranensis</name>
    <dbReference type="NCBI Taxonomy" id="930128"/>
    <lineage>
        <taxon>Bacteria</taxon>
        <taxon>Bacillati</taxon>
        <taxon>Bacillota</taxon>
        <taxon>Bacilli</taxon>
        <taxon>Bacillales</taxon>
        <taxon>Bacillaceae</taxon>
        <taxon>Alteribacillus</taxon>
    </lineage>
</organism>
<sequence>MAKATAGIHHITAIVGDPQENLDFYTEVLGLRLVKQTVNFDDPGTYHFYFGNEEGEPGTIMTVFPWAGAPQGRIGTGQVGITSFVVPEHALDYWEARLRDFDVEVTKETRFQEDFLQFDDPHGLRLEIVAREDGNPSTWESNGVTSEHAIKGFGGAVLCTAAPYKTAELLERGMGFKKEGQENDYLRFRSSGAFGNVIDIKLSASPRGEMGVGTVHHIAFRTEDGEDQLEWGKHLSDQGYFPTEIKDRDYFTSIYFREHGGLLFEMATDPPGFTRDEPLETLGETLKLPEWLEVHRTRIEGMLRPVTVRNRKEGNE</sequence>
<dbReference type="OrthoDB" id="9785698at2"/>
<gene>
    <name evidence="2" type="ORF">SAMN05192532_102461</name>
</gene>
<dbReference type="Pfam" id="PF00903">
    <property type="entry name" value="Glyoxalase"/>
    <property type="match status" value="2"/>
</dbReference>
<protein>
    <submittedName>
        <fullName evidence="2">Glyoxalase family protein</fullName>
    </submittedName>
</protein>
<dbReference type="EMBL" id="FONT01000002">
    <property type="protein sequence ID" value="SFE58633.1"/>
    <property type="molecule type" value="Genomic_DNA"/>
</dbReference>
<dbReference type="InterPro" id="IPR037523">
    <property type="entry name" value="VOC_core"/>
</dbReference>
<dbReference type="SUPFAM" id="SSF54593">
    <property type="entry name" value="Glyoxalase/Bleomycin resistance protein/Dihydroxybiphenyl dioxygenase"/>
    <property type="match status" value="1"/>
</dbReference>
<dbReference type="PROSITE" id="PS51819">
    <property type="entry name" value="VOC"/>
    <property type="match status" value="2"/>
</dbReference>